<proteinExistence type="predicted"/>
<protein>
    <submittedName>
        <fullName evidence="2">Uncharacterized protein LOC142175935</fullName>
    </submittedName>
</protein>
<gene>
    <name evidence="2" type="primary">LOC142175935</name>
</gene>
<evidence type="ECO:0000313" key="1">
    <source>
        <dbReference type="Proteomes" id="UP000790787"/>
    </source>
</evidence>
<dbReference type="Proteomes" id="UP000790787">
    <property type="component" value="Chromosome 22"/>
</dbReference>
<reference evidence="2" key="2">
    <citation type="submission" date="2025-08" db="UniProtKB">
        <authorList>
            <consortium name="RefSeq"/>
        </authorList>
    </citation>
    <scope>IDENTIFICATION</scope>
    <source>
        <tissue evidence="2">Leaf</tissue>
    </source>
</reference>
<evidence type="ECO:0000313" key="2">
    <source>
        <dbReference type="RefSeq" id="XP_075099046.1"/>
    </source>
</evidence>
<name>A0AC58TPA6_TOBAC</name>
<organism evidence="1 2">
    <name type="scientific">Nicotiana tabacum</name>
    <name type="common">Common tobacco</name>
    <dbReference type="NCBI Taxonomy" id="4097"/>
    <lineage>
        <taxon>Eukaryota</taxon>
        <taxon>Viridiplantae</taxon>
        <taxon>Streptophyta</taxon>
        <taxon>Embryophyta</taxon>
        <taxon>Tracheophyta</taxon>
        <taxon>Spermatophyta</taxon>
        <taxon>Magnoliopsida</taxon>
        <taxon>eudicotyledons</taxon>
        <taxon>Gunneridae</taxon>
        <taxon>Pentapetalae</taxon>
        <taxon>asterids</taxon>
        <taxon>lamiids</taxon>
        <taxon>Solanales</taxon>
        <taxon>Solanaceae</taxon>
        <taxon>Nicotianoideae</taxon>
        <taxon>Nicotianeae</taxon>
        <taxon>Nicotiana</taxon>
    </lineage>
</organism>
<dbReference type="RefSeq" id="XP_075099046.1">
    <property type="nucleotide sequence ID" value="XM_075242945.1"/>
</dbReference>
<accession>A0AC58TPA6</accession>
<sequence length="160" mass="18732">MKEALWAYRTTYRTSTQATLYSLAYGVEAVLPLEHQIPSLRLVIQEELIDEENARLCLEELESLDEKRLESQQSLECDQTRLSRSFNKRVHLRSFQVGDQVFVVKRPTITSRQYGEQFSVKWNGPYVVREVYLSCAYKIVDSKGLRIGPINGKFMKRYYP</sequence>
<keyword evidence="1" id="KW-1185">Reference proteome</keyword>
<reference evidence="1" key="1">
    <citation type="journal article" date="2014" name="Nat. Commun.">
        <title>The tobacco genome sequence and its comparison with those of tomato and potato.</title>
        <authorList>
            <person name="Sierro N."/>
            <person name="Battey J.N."/>
            <person name="Ouadi S."/>
            <person name="Bakaher N."/>
            <person name="Bovet L."/>
            <person name="Willig A."/>
            <person name="Goepfert S."/>
            <person name="Peitsch M.C."/>
            <person name="Ivanov N.V."/>
        </authorList>
    </citation>
    <scope>NUCLEOTIDE SEQUENCE [LARGE SCALE GENOMIC DNA]</scope>
</reference>